<evidence type="ECO:0000259" key="2">
    <source>
        <dbReference type="SMART" id="SM00471"/>
    </source>
</evidence>
<sequence>MATMTYFRRVLCLTVLAVMSLGTSIDAAPNAAASDWRQTVREIAAAHFKHPAWGYSHSTRDYRLARELAASDHVQLDDDVLFAAAYLHDMGMFAPWRDPKRDHADVAADTVASVLKGTGFPMEKIAKVQDAIRTHMYDRSPQGAEALYLHDADALDWLGAIGAARILALIDANGGKPQGPDVIPMLDTNLAQVPGHVLSPAGRARVPERQAELEQFLRTLRDETDNLTDF</sequence>
<dbReference type="CDD" id="cd00077">
    <property type="entry name" value="HDc"/>
    <property type="match status" value="1"/>
</dbReference>
<name>A0ABV9C5J5_9GAMM</name>
<evidence type="ECO:0000313" key="4">
    <source>
        <dbReference type="Proteomes" id="UP001595961"/>
    </source>
</evidence>
<dbReference type="SUPFAM" id="SSF109604">
    <property type="entry name" value="HD-domain/PDEase-like"/>
    <property type="match status" value="1"/>
</dbReference>
<dbReference type="InterPro" id="IPR006674">
    <property type="entry name" value="HD_domain"/>
</dbReference>
<feature type="chain" id="PRO_5045849338" evidence="1">
    <location>
        <begin position="28"/>
        <end position="230"/>
    </location>
</feature>
<evidence type="ECO:0000256" key="1">
    <source>
        <dbReference type="SAM" id="SignalP"/>
    </source>
</evidence>
<dbReference type="SMART" id="SM00471">
    <property type="entry name" value="HDc"/>
    <property type="match status" value="1"/>
</dbReference>
<dbReference type="Pfam" id="PF01966">
    <property type="entry name" value="HD"/>
    <property type="match status" value="1"/>
</dbReference>
<dbReference type="EMBL" id="JBHSGA010000018">
    <property type="protein sequence ID" value="MFC4528145.1"/>
    <property type="molecule type" value="Genomic_DNA"/>
</dbReference>
<dbReference type="Proteomes" id="UP001595961">
    <property type="component" value="Unassembled WGS sequence"/>
</dbReference>
<dbReference type="PANTHER" id="PTHR33594:SF1">
    <property type="entry name" value="HD_PDEASE DOMAIN-CONTAINING PROTEIN"/>
    <property type="match status" value="1"/>
</dbReference>
<accession>A0ABV9C5J5</accession>
<organism evidence="3 4">
    <name type="scientific">Dyella halodurans</name>
    <dbReference type="NCBI Taxonomy" id="1920171"/>
    <lineage>
        <taxon>Bacteria</taxon>
        <taxon>Pseudomonadati</taxon>
        <taxon>Pseudomonadota</taxon>
        <taxon>Gammaproteobacteria</taxon>
        <taxon>Lysobacterales</taxon>
        <taxon>Rhodanobacteraceae</taxon>
        <taxon>Dyella</taxon>
    </lineage>
</organism>
<feature type="domain" description="HD/PDEase" evidence="2">
    <location>
        <begin position="50"/>
        <end position="167"/>
    </location>
</feature>
<comment type="caution">
    <text evidence="3">The sequence shown here is derived from an EMBL/GenBank/DDBJ whole genome shotgun (WGS) entry which is preliminary data.</text>
</comment>
<protein>
    <submittedName>
        <fullName evidence="3">HD domain-containing protein</fullName>
    </submittedName>
</protein>
<dbReference type="InterPro" id="IPR003607">
    <property type="entry name" value="HD/PDEase_dom"/>
</dbReference>
<keyword evidence="1" id="KW-0732">Signal</keyword>
<feature type="signal peptide" evidence="1">
    <location>
        <begin position="1"/>
        <end position="27"/>
    </location>
</feature>
<reference evidence="4" key="1">
    <citation type="journal article" date="2019" name="Int. J. Syst. Evol. Microbiol.">
        <title>The Global Catalogue of Microorganisms (GCM) 10K type strain sequencing project: providing services to taxonomists for standard genome sequencing and annotation.</title>
        <authorList>
            <consortium name="The Broad Institute Genomics Platform"/>
            <consortium name="The Broad Institute Genome Sequencing Center for Infectious Disease"/>
            <person name="Wu L."/>
            <person name="Ma J."/>
        </authorList>
    </citation>
    <scope>NUCLEOTIDE SEQUENCE [LARGE SCALE GENOMIC DNA]</scope>
    <source>
        <strain evidence="4">CCM 4481</strain>
    </source>
</reference>
<dbReference type="PANTHER" id="PTHR33594">
    <property type="entry name" value="SUPERFAMILY HYDROLASE, PUTATIVE (AFU_ORTHOLOGUE AFUA_1G03035)-RELATED"/>
    <property type="match status" value="1"/>
</dbReference>
<evidence type="ECO:0000313" key="3">
    <source>
        <dbReference type="EMBL" id="MFC4528145.1"/>
    </source>
</evidence>
<keyword evidence="4" id="KW-1185">Reference proteome</keyword>
<gene>
    <name evidence="3" type="ORF">ACFO5W_15995</name>
</gene>
<dbReference type="Gene3D" id="1.10.3210.10">
    <property type="entry name" value="Hypothetical protein af1432"/>
    <property type="match status" value="1"/>
</dbReference>
<proteinExistence type="predicted"/>
<dbReference type="RefSeq" id="WP_266148524.1">
    <property type="nucleotide sequence ID" value="NZ_CP064028.1"/>
</dbReference>